<sequence>MKNFKLKPLELSLMTLVVLSVIIVSCSKDEVITNEVETLLENQELSIIPEQEAGKIYLKPPKGFENKTDLEKQQFFDELSEKDANALEENYRISDFLKSKGLLEKAEASLKDGELLSNMNLNKLLSKDQLQLLNNHEVAANNMKNLCQYYYTQYCTIGYACDPLDFNRKRVFAEVCLGQVLYGYFCNINCN</sequence>
<dbReference type="PROSITE" id="PS51257">
    <property type="entry name" value="PROKAR_LIPOPROTEIN"/>
    <property type="match status" value="1"/>
</dbReference>
<keyword evidence="2" id="KW-1185">Reference proteome</keyword>
<organism evidence="1 2">
    <name type="scientific">Aquimarina gracilis</name>
    <dbReference type="NCBI Taxonomy" id="874422"/>
    <lineage>
        <taxon>Bacteria</taxon>
        <taxon>Pseudomonadati</taxon>
        <taxon>Bacteroidota</taxon>
        <taxon>Flavobacteriia</taxon>
        <taxon>Flavobacteriales</taxon>
        <taxon>Flavobacteriaceae</taxon>
        <taxon>Aquimarina</taxon>
    </lineage>
</organism>
<accession>A0ABU5ZZK3</accession>
<dbReference type="Proteomes" id="UP001327027">
    <property type="component" value="Unassembled WGS sequence"/>
</dbReference>
<evidence type="ECO:0000313" key="2">
    <source>
        <dbReference type="Proteomes" id="UP001327027"/>
    </source>
</evidence>
<evidence type="ECO:0000313" key="1">
    <source>
        <dbReference type="EMBL" id="MEB3347276.1"/>
    </source>
</evidence>
<gene>
    <name evidence="1" type="ORF">U6A24_17505</name>
</gene>
<name>A0ABU5ZZK3_9FLAO</name>
<protein>
    <recommendedName>
        <fullName evidence="3">Lipoprotein</fullName>
    </recommendedName>
</protein>
<proteinExistence type="predicted"/>
<comment type="caution">
    <text evidence="1">The sequence shown here is derived from an EMBL/GenBank/DDBJ whole genome shotgun (WGS) entry which is preliminary data.</text>
</comment>
<dbReference type="RefSeq" id="WP_324181299.1">
    <property type="nucleotide sequence ID" value="NZ_BAABAW010000025.1"/>
</dbReference>
<evidence type="ECO:0008006" key="3">
    <source>
        <dbReference type="Google" id="ProtNLM"/>
    </source>
</evidence>
<dbReference type="EMBL" id="JAYKLX010000008">
    <property type="protein sequence ID" value="MEB3347276.1"/>
    <property type="molecule type" value="Genomic_DNA"/>
</dbReference>
<reference evidence="1 2" key="1">
    <citation type="journal article" date="2013" name="Int. J. Syst. Evol. Microbiol.">
        <title>Aquimarina gracilis sp. nov., isolated from the gut microflora of a mussel, Mytilus coruscus, and emended description of Aquimarina spongiae.</title>
        <authorList>
            <person name="Park S.C."/>
            <person name="Choe H.N."/>
            <person name="Baik K.S."/>
            <person name="Seong C.N."/>
        </authorList>
    </citation>
    <scope>NUCLEOTIDE SEQUENCE [LARGE SCALE GENOMIC DNA]</scope>
    <source>
        <strain evidence="1 2">PSC32</strain>
    </source>
</reference>